<evidence type="ECO:0000313" key="4">
    <source>
        <dbReference type="Proteomes" id="UP000237983"/>
    </source>
</evidence>
<gene>
    <name evidence="3" type="ORF">B0I08_10326</name>
</gene>
<reference evidence="3 4" key="1">
    <citation type="submission" date="2018-03" db="EMBL/GenBank/DDBJ databases">
        <title>Genomic Encyclopedia of Type Strains, Phase III (KMG-III): the genomes of soil and plant-associated and newly described type strains.</title>
        <authorList>
            <person name="Whitman W."/>
        </authorList>
    </citation>
    <scope>NUCLEOTIDE SEQUENCE [LARGE SCALE GENOMIC DNA]</scope>
    <source>
        <strain evidence="3 4">CGMCC 1.12484</strain>
    </source>
</reference>
<dbReference type="SUPFAM" id="SSF51735">
    <property type="entry name" value="NAD(P)-binding Rossmann-fold domains"/>
    <property type="match status" value="1"/>
</dbReference>
<organism evidence="3 4">
    <name type="scientific">Glaciihabitans tibetensis</name>
    <dbReference type="NCBI Taxonomy" id="1266600"/>
    <lineage>
        <taxon>Bacteria</taxon>
        <taxon>Bacillati</taxon>
        <taxon>Actinomycetota</taxon>
        <taxon>Actinomycetes</taxon>
        <taxon>Micrococcales</taxon>
        <taxon>Microbacteriaceae</taxon>
        <taxon>Glaciihabitans</taxon>
    </lineage>
</organism>
<feature type="region of interest" description="Disordered" evidence="1">
    <location>
        <begin position="1"/>
        <end position="43"/>
    </location>
</feature>
<dbReference type="PANTHER" id="PTHR43377:SF1">
    <property type="entry name" value="BILIVERDIN REDUCTASE A"/>
    <property type="match status" value="1"/>
</dbReference>
<dbReference type="EMBL" id="PVTL01000003">
    <property type="protein sequence ID" value="PRY68822.1"/>
    <property type="molecule type" value="Genomic_DNA"/>
</dbReference>
<dbReference type="InterPro" id="IPR051450">
    <property type="entry name" value="Gfo/Idh/MocA_Oxidoreductases"/>
</dbReference>
<evidence type="ECO:0000313" key="3">
    <source>
        <dbReference type="EMBL" id="PRY68822.1"/>
    </source>
</evidence>
<dbReference type="InterPro" id="IPR036291">
    <property type="entry name" value="NAD(P)-bd_dom_sf"/>
</dbReference>
<dbReference type="RefSeq" id="WP_245884626.1">
    <property type="nucleotide sequence ID" value="NZ_PVTL01000003.1"/>
</dbReference>
<dbReference type="InterPro" id="IPR000683">
    <property type="entry name" value="Gfo/Idh/MocA-like_OxRdtase_N"/>
</dbReference>
<dbReference type="AlphaFoldDB" id="A0A2T0VF88"/>
<protein>
    <submittedName>
        <fullName evidence="3">Putative dehydrogenase</fullName>
    </submittedName>
</protein>
<name>A0A2T0VF88_9MICO</name>
<dbReference type="PANTHER" id="PTHR43377">
    <property type="entry name" value="BILIVERDIN REDUCTASE A"/>
    <property type="match status" value="1"/>
</dbReference>
<dbReference type="Gene3D" id="3.40.50.720">
    <property type="entry name" value="NAD(P)-binding Rossmann-like Domain"/>
    <property type="match status" value="1"/>
</dbReference>
<sequence>MTTTSPDADPTRRNALTHEPSPDPTLDPMHEPSPDPTPQDASPPRIVFAIVGRGWRSEFFLRIAREFPERFAIAGLVTRDVEVGRGIEAKWGIPTFRDVATLAAATSPEFVVVSVPRAVAPDVIEELTQLGLPALTETPPAADVESLLRVHRLTENGALIQVAEQYHLSPLLRAQLAIAGSGQLGRISYALVAQCHDYHGVSLIRRALGIGFEDARITASSFDSPLVVGPGREGQPTEERSVTAHQVSARLDFGDRLGVYDFADEQYFSWIRKNRIVLRGDRGEISDTEVRSLQDFRTPLFSDIRRVDAGEGGNLEGKFLRGITAAGRWEYTNDFIPARLSDDELAIAECLVRMSTYVHGGPPFYSVAEAAQDHYLALLIAEAVRTGEPVQSARQGWAR</sequence>
<keyword evidence="4" id="KW-1185">Reference proteome</keyword>
<dbReference type="Pfam" id="PF01408">
    <property type="entry name" value="GFO_IDH_MocA"/>
    <property type="match status" value="1"/>
</dbReference>
<accession>A0A2T0VF88</accession>
<evidence type="ECO:0000259" key="2">
    <source>
        <dbReference type="Pfam" id="PF01408"/>
    </source>
</evidence>
<proteinExistence type="predicted"/>
<comment type="caution">
    <text evidence="3">The sequence shown here is derived from an EMBL/GenBank/DDBJ whole genome shotgun (WGS) entry which is preliminary data.</text>
</comment>
<dbReference type="Proteomes" id="UP000237983">
    <property type="component" value="Unassembled WGS sequence"/>
</dbReference>
<dbReference type="GO" id="GO:0000166">
    <property type="term" value="F:nucleotide binding"/>
    <property type="evidence" value="ECO:0007669"/>
    <property type="project" value="InterPro"/>
</dbReference>
<feature type="domain" description="Gfo/Idh/MocA-like oxidoreductase N-terminal" evidence="2">
    <location>
        <begin position="48"/>
        <end position="155"/>
    </location>
</feature>
<evidence type="ECO:0000256" key="1">
    <source>
        <dbReference type="SAM" id="MobiDB-lite"/>
    </source>
</evidence>